<name>A0A8S1FBR2_9PELO</name>
<feature type="signal peptide" evidence="1">
    <location>
        <begin position="1"/>
        <end position="18"/>
    </location>
</feature>
<evidence type="ECO:0000313" key="3">
    <source>
        <dbReference type="Proteomes" id="UP000494206"/>
    </source>
</evidence>
<dbReference type="OrthoDB" id="5867623at2759"/>
<organism evidence="2 3">
    <name type="scientific">Caenorhabditis bovis</name>
    <dbReference type="NCBI Taxonomy" id="2654633"/>
    <lineage>
        <taxon>Eukaryota</taxon>
        <taxon>Metazoa</taxon>
        <taxon>Ecdysozoa</taxon>
        <taxon>Nematoda</taxon>
        <taxon>Chromadorea</taxon>
        <taxon>Rhabditida</taxon>
        <taxon>Rhabditina</taxon>
        <taxon>Rhabditomorpha</taxon>
        <taxon>Rhabditoidea</taxon>
        <taxon>Rhabditidae</taxon>
        <taxon>Peloderinae</taxon>
        <taxon>Caenorhabditis</taxon>
    </lineage>
</organism>
<keyword evidence="1" id="KW-0732">Signal</keyword>
<dbReference type="EMBL" id="CADEPM010000013">
    <property type="protein sequence ID" value="CAB3411399.1"/>
    <property type="molecule type" value="Genomic_DNA"/>
</dbReference>
<gene>
    <name evidence="2" type="ORF">CBOVIS_LOCUS12795</name>
</gene>
<keyword evidence="3" id="KW-1185">Reference proteome</keyword>
<evidence type="ECO:0000256" key="1">
    <source>
        <dbReference type="SAM" id="SignalP"/>
    </source>
</evidence>
<sequence length="124" mass="14537">MPLDQLAILLIILNYAFCQEFRPPNIYHWLEQNSYICDASLISRRHPKFLTPAEARIFECSCGDPIKSKMACGKIGKIKPRCFRLPIECLREYTAIFASAGNRMKRNEYSRNPSEFFFTFFRTL</sequence>
<protein>
    <submittedName>
        <fullName evidence="2">Uncharacterized protein</fullName>
    </submittedName>
</protein>
<reference evidence="2 3" key="1">
    <citation type="submission" date="2020-04" db="EMBL/GenBank/DDBJ databases">
        <authorList>
            <person name="Laetsch R D."/>
            <person name="Stevens L."/>
            <person name="Kumar S."/>
            <person name="Blaxter L. M."/>
        </authorList>
    </citation>
    <scope>NUCLEOTIDE SEQUENCE [LARGE SCALE GENOMIC DNA]</scope>
</reference>
<dbReference type="Proteomes" id="UP000494206">
    <property type="component" value="Unassembled WGS sequence"/>
</dbReference>
<evidence type="ECO:0000313" key="2">
    <source>
        <dbReference type="EMBL" id="CAB3411399.1"/>
    </source>
</evidence>
<dbReference type="AlphaFoldDB" id="A0A8S1FBR2"/>
<comment type="caution">
    <text evidence="2">The sequence shown here is derived from an EMBL/GenBank/DDBJ whole genome shotgun (WGS) entry which is preliminary data.</text>
</comment>
<accession>A0A8S1FBR2</accession>
<feature type="chain" id="PRO_5035816065" evidence="1">
    <location>
        <begin position="19"/>
        <end position="124"/>
    </location>
</feature>
<proteinExistence type="predicted"/>